<dbReference type="SUPFAM" id="SSF47473">
    <property type="entry name" value="EF-hand"/>
    <property type="match status" value="1"/>
</dbReference>
<feature type="compositionally biased region" description="Basic and acidic residues" evidence="6">
    <location>
        <begin position="149"/>
        <end position="161"/>
    </location>
</feature>
<dbReference type="InterPro" id="IPR002048">
    <property type="entry name" value="EF_hand_dom"/>
</dbReference>
<gene>
    <name evidence="9" type="primary">LOC116294990</name>
</gene>
<keyword evidence="3" id="KW-0597">Phosphoprotein</keyword>
<feature type="region of interest" description="Disordered" evidence="6">
    <location>
        <begin position="87"/>
        <end position="228"/>
    </location>
</feature>
<dbReference type="PROSITE" id="PS50222">
    <property type="entry name" value="EF_HAND_2"/>
    <property type="match status" value="2"/>
</dbReference>
<dbReference type="CDD" id="cd00051">
    <property type="entry name" value="EFh"/>
    <property type="match status" value="1"/>
</dbReference>
<dbReference type="RefSeq" id="XP_031558553.1">
    <property type="nucleotide sequence ID" value="XM_031702693.1"/>
</dbReference>
<keyword evidence="4" id="KW-0106">Calcium</keyword>
<dbReference type="AlphaFoldDB" id="A0A6P8HTI7"/>
<feature type="domain" description="EF-hand" evidence="7">
    <location>
        <begin position="263"/>
        <end position="298"/>
    </location>
</feature>
<dbReference type="InterPro" id="IPR011992">
    <property type="entry name" value="EF-hand-dom_pair"/>
</dbReference>
<evidence type="ECO:0000313" key="8">
    <source>
        <dbReference type="Proteomes" id="UP000515163"/>
    </source>
</evidence>
<dbReference type="KEGG" id="aten:116294990"/>
<dbReference type="GO" id="GO:0005813">
    <property type="term" value="C:centrosome"/>
    <property type="evidence" value="ECO:0007669"/>
    <property type="project" value="UniProtKB-SubCell"/>
</dbReference>
<evidence type="ECO:0000259" key="7">
    <source>
        <dbReference type="PROSITE" id="PS50222"/>
    </source>
</evidence>
<dbReference type="PANTHER" id="PTHR18905">
    <property type="entry name" value="NINEIN"/>
    <property type="match status" value="1"/>
</dbReference>
<feature type="compositionally biased region" description="Polar residues" evidence="6">
    <location>
        <begin position="208"/>
        <end position="224"/>
    </location>
</feature>
<keyword evidence="2" id="KW-0963">Cytoplasm</keyword>
<dbReference type="GeneID" id="116294990"/>
<sequence>MDDDEQDVYVAQLHEVFDSCDRTGKGFLDRAELVELCKKLQLDDQIPQLLQQLLGNEESNGQVSFEDFKEGFVAVLSLAIDNLSSSEDEADSTLDNAEPPKLVVNEKRYGRKSKPDTSYSEDLYSADDESLSESRTDNQTSMKLTNGVSEKHEEETHQKERGKVKRRLSSRKSSLRNSIRRHNSMKWQKRTLSQDETEVLEASGEMKPSQSPIPANSGYASPTEPSEEDQLKAIWNEVHVGATGFLDRHELALVCDHIGMDSMNEQELTLLFQELDEDDDGKVSFDEFLNGLFAAKDHYQDSIIEEEVMDVQQSTPYSKPHVNGLASSGRLKNTSSRFDDLFLSRTSASSSFDLLSVLDPDNTGFAKIEDIKDVWAAQGLDDAIELLEDYPMH</sequence>
<dbReference type="InterPro" id="IPR018247">
    <property type="entry name" value="EF_Hand_1_Ca_BS"/>
</dbReference>
<organism evidence="8 9">
    <name type="scientific">Actinia tenebrosa</name>
    <name type="common">Australian red waratah sea anemone</name>
    <dbReference type="NCBI Taxonomy" id="6105"/>
    <lineage>
        <taxon>Eukaryota</taxon>
        <taxon>Metazoa</taxon>
        <taxon>Cnidaria</taxon>
        <taxon>Anthozoa</taxon>
        <taxon>Hexacorallia</taxon>
        <taxon>Actiniaria</taxon>
        <taxon>Actiniidae</taxon>
        <taxon>Actinia</taxon>
    </lineage>
</organism>
<dbReference type="Gene3D" id="1.10.238.10">
    <property type="entry name" value="EF-hand"/>
    <property type="match status" value="2"/>
</dbReference>
<evidence type="ECO:0000256" key="4">
    <source>
        <dbReference type="ARBA" id="ARBA00022837"/>
    </source>
</evidence>
<evidence type="ECO:0000256" key="6">
    <source>
        <dbReference type="SAM" id="MobiDB-lite"/>
    </source>
</evidence>
<dbReference type="Proteomes" id="UP000515163">
    <property type="component" value="Unplaced"/>
</dbReference>
<protein>
    <submittedName>
        <fullName evidence="9">Ninein-like protein</fullName>
    </submittedName>
</protein>
<dbReference type="PANTHER" id="PTHR18905:SF13">
    <property type="entry name" value="NON-CENTROSOMAL MICROTUBULE ARRAY"/>
    <property type="match status" value="1"/>
</dbReference>
<comment type="subcellular location">
    <subcellularLocation>
        <location evidence="1">Cytoplasm</location>
        <location evidence="1">Cytoskeleton</location>
        <location evidence="1">Microtubule organizing center</location>
        <location evidence="1">Centrosome</location>
    </subcellularLocation>
</comment>
<evidence type="ECO:0000313" key="9">
    <source>
        <dbReference type="RefSeq" id="XP_031558553.1"/>
    </source>
</evidence>
<dbReference type="PROSITE" id="PS00018">
    <property type="entry name" value="EF_HAND_1"/>
    <property type="match status" value="1"/>
</dbReference>
<evidence type="ECO:0000256" key="1">
    <source>
        <dbReference type="ARBA" id="ARBA00004300"/>
    </source>
</evidence>
<accession>A0A6P8HTI7</accession>
<keyword evidence="8" id="KW-1185">Reference proteome</keyword>
<reference evidence="9" key="1">
    <citation type="submission" date="2025-08" db="UniProtKB">
        <authorList>
            <consortium name="RefSeq"/>
        </authorList>
    </citation>
    <scope>IDENTIFICATION</scope>
    <source>
        <tissue evidence="9">Tentacle</tissue>
    </source>
</reference>
<name>A0A6P8HTI7_ACTTE</name>
<dbReference type="OrthoDB" id="5983413at2759"/>
<evidence type="ECO:0000256" key="3">
    <source>
        <dbReference type="ARBA" id="ARBA00022553"/>
    </source>
</evidence>
<dbReference type="GO" id="GO:0005509">
    <property type="term" value="F:calcium ion binding"/>
    <property type="evidence" value="ECO:0007669"/>
    <property type="project" value="InterPro"/>
</dbReference>
<evidence type="ECO:0000256" key="2">
    <source>
        <dbReference type="ARBA" id="ARBA00022490"/>
    </source>
</evidence>
<feature type="compositionally biased region" description="Polar residues" evidence="6">
    <location>
        <begin position="137"/>
        <end position="148"/>
    </location>
</feature>
<feature type="domain" description="EF-hand" evidence="7">
    <location>
        <begin position="8"/>
        <end position="43"/>
    </location>
</feature>
<feature type="compositionally biased region" description="Basic residues" evidence="6">
    <location>
        <begin position="162"/>
        <end position="189"/>
    </location>
</feature>
<dbReference type="GO" id="GO:0034454">
    <property type="term" value="P:microtubule anchoring at centrosome"/>
    <property type="evidence" value="ECO:0007669"/>
    <property type="project" value="TreeGrafter"/>
</dbReference>
<evidence type="ECO:0000256" key="5">
    <source>
        <dbReference type="ARBA" id="ARBA00023212"/>
    </source>
</evidence>
<keyword evidence="5" id="KW-0206">Cytoskeleton</keyword>
<proteinExistence type="predicted"/>
<dbReference type="InParanoid" id="A0A6P8HTI7"/>
<dbReference type="SMART" id="SM00054">
    <property type="entry name" value="EFh"/>
    <property type="match status" value="3"/>
</dbReference>
<dbReference type="Pfam" id="PF13499">
    <property type="entry name" value="EF-hand_7"/>
    <property type="match status" value="2"/>
</dbReference>